<comment type="caution">
    <text evidence="2">The sequence shown here is derived from an EMBL/GenBank/DDBJ whole genome shotgun (WGS) entry which is preliminary data.</text>
</comment>
<dbReference type="AlphaFoldDB" id="A0A318KMF1"/>
<dbReference type="RefSeq" id="WP_110390841.1">
    <property type="nucleotide sequence ID" value="NZ_QJKI01000010.1"/>
</dbReference>
<dbReference type="InterPro" id="IPR011220">
    <property type="entry name" value="UCP028205"/>
</dbReference>
<accession>A0A318KMF1</accession>
<keyword evidence="3" id="KW-1185">Reference proteome</keyword>
<dbReference type="PIRSF" id="PIRSF028205">
    <property type="entry name" value="UCP028205"/>
    <property type="match status" value="1"/>
</dbReference>
<evidence type="ECO:0000313" key="3">
    <source>
        <dbReference type="Proteomes" id="UP000247555"/>
    </source>
</evidence>
<proteinExistence type="predicted"/>
<dbReference type="EMBL" id="QJKI01000010">
    <property type="protein sequence ID" value="PXX78720.1"/>
    <property type="molecule type" value="Genomic_DNA"/>
</dbReference>
<protein>
    <submittedName>
        <fullName evidence="2">Outer membrane lipoprotein-sorting protein</fullName>
    </submittedName>
</protein>
<feature type="domain" description="Uncharacterized protein TP-0789" evidence="1">
    <location>
        <begin position="67"/>
        <end position="238"/>
    </location>
</feature>
<gene>
    <name evidence="2" type="ORF">DFR34_11042</name>
</gene>
<dbReference type="Gene3D" id="2.50.20.10">
    <property type="entry name" value="Lipoprotein localisation LolA/LolB/LppX"/>
    <property type="match status" value="1"/>
</dbReference>
<evidence type="ECO:0000313" key="2">
    <source>
        <dbReference type="EMBL" id="PXX78720.1"/>
    </source>
</evidence>
<name>A0A318KMF1_9NEIS</name>
<dbReference type="InterPro" id="IPR033399">
    <property type="entry name" value="TP_0789-like"/>
</dbReference>
<keyword evidence="2" id="KW-0449">Lipoprotein</keyword>
<dbReference type="CDD" id="cd16329">
    <property type="entry name" value="LolA_like"/>
    <property type="match status" value="1"/>
</dbReference>
<reference evidence="2 3" key="1">
    <citation type="submission" date="2018-05" db="EMBL/GenBank/DDBJ databases">
        <title>Genomic Encyclopedia of Type Strains, Phase IV (KMG-IV): sequencing the most valuable type-strain genomes for metagenomic binning, comparative biology and taxonomic classification.</title>
        <authorList>
            <person name="Goeker M."/>
        </authorList>
    </citation>
    <scope>NUCLEOTIDE SEQUENCE [LARGE SCALE GENOMIC DNA]</scope>
    <source>
        <strain evidence="2 3">DSM 29661</strain>
    </source>
</reference>
<dbReference type="Proteomes" id="UP000247555">
    <property type="component" value="Unassembled WGS sequence"/>
</dbReference>
<sequence>MTRTACLLALCAIAPAWGQDLDTLLRDADRYRMSADNLQVETLVQTYHASGELDKERRYTVFAQAGRQSLVLMQSPAEQGQKVLMLGDDFWLLMPNSQRPLRITPMQKLLGDASTGDIATLSWSGDYRAELVGEEPCQPNEAARQCLHLSLHATRKGVTYSRIELWLGKTRHEPVRADLYVQSDKLAKQARFTLDKARSTVTDMILTDQLNKQKETRVSYQSRKPRSIPDTWLNPMFLVRNPSLD</sequence>
<organism evidence="2 3">
    <name type="scientific">Rivihabitans pingtungensis</name>
    <dbReference type="NCBI Taxonomy" id="1054498"/>
    <lineage>
        <taxon>Bacteria</taxon>
        <taxon>Pseudomonadati</taxon>
        <taxon>Pseudomonadota</taxon>
        <taxon>Betaproteobacteria</taxon>
        <taxon>Neisseriales</taxon>
        <taxon>Aquaspirillaceae</taxon>
        <taxon>Rivihabitans</taxon>
    </lineage>
</organism>
<dbReference type="OrthoDB" id="368800at2"/>
<dbReference type="Pfam" id="PF17131">
    <property type="entry name" value="LolA_like"/>
    <property type="match status" value="1"/>
</dbReference>
<evidence type="ECO:0000259" key="1">
    <source>
        <dbReference type="Pfam" id="PF17131"/>
    </source>
</evidence>